<dbReference type="CDD" id="cd13127">
    <property type="entry name" value="MATE_tuaB_like"/>
    <property type="match status" value="1"/>
</dbReference>
<accession>A0A1W6SL39</accession>
<feature type="transmembrane region" description="Helical" evidence="7">
    <location>
        <begin position="287"/>
        <end position="310"/>
    </location>
</feature>
<comment type="similarity">
    <text evidence="2">Belongs to the polysaccharide synthase family.</text>
</comment>
<feature type="transmembrane region" description="Helical" evidence="7">
    <location>
        <begin position="322"/>
        <end position="342"/>
    </location>
</feature>
<keyword evidence="3" id="KW-1003">Cell membrane</keyword>
<evidence type="ECO:0000256" key="6">
    <source>
        <dbReference type="ARBA" id="ARBA00023136"/>
    </source>
</evidence>
<feature type="transmembrane region" description="Helical" evidence="7">
    <location>
        <begin position="363"/>
        <end position="386"/>
    </location>
</feature>
<keyword evidence="4 7" id="KW-0812">Transmembrane</keyword>
<feature type="transmembrane region" description="Helical" evidence="7">
    <location>
        <begin position="415"/>
        <end position="434"/>
    </location>
</feature>
<reference evidence="8 9" key="1">
    <citation type="journal article" date="2015" name="Int. J. Syst. Evol. Microbiol.">
        <title>Nitrosospira lacus sp. nov., a psychrotolerant, ammonia-oxidizing bacterium from sandy lake sediment.</title>
        <authorList>
            <person name="Urakawa H."/>
            <person name="Garcia J.C."/>
            <person name="Nielsen J.L."/>
            <person name="Le V.Q."/>
            <person name="Kozlowski J.A."/>
            <person name="Stein L.Y."/>
            <person name="Lim C.K."/>
            <person name="Pommerening-Roser A."/>
            <person name="Martens-Habbena W."/>
            <person name="Stahl D.A."/>
            <person name="Klotz M.G."/>
        </authorList>
    </citation>
    <scope>NUCLEOTIDE SEQUENCE [LARGE SCALE GENOMIC DNA]</scope>
    <source>
        <strain evidence="8 9">APG3</strain>
    </source>
</reference>
<dbReference type="EMBL" id="CP021106">
    <property type="protein sequence ID" value="ARO86517.1"/>
    <property type="molecule type" value="Genomic_DNA"/>
</dbReference>
<feature type="transmembrane region" description="Helical" evidence="7">
    <location>
        <begin position="76"/>
        <end position="99"/>
    </location>
</feature>
<feature type="transmembrane region" description="Helical" evidence="7">
    <location>
        <begin position="168"/>
        <end position="187"/>
    </location>
</feature>
<feature type="transmembrane region" description="Helical" evidence="7">
    <location>
        <begin position="392"/>
        <end position="408"/>
    </location>
</feature>
<evidence type="ECO:0000256" key="4">
    <source>
        <dbReference type="ARBA" id="ARBA00022692"/>
    </source>
</evidence>
<keyword evidence="6 7" id="KW-0472">Membrane</keyword>
<dbReference type="RefSeq" id="WP_004180873.1">
    <property type="nucleotide sequence ID" value="NZ_CP021106.3"/>
</dbReference>
<dbReference type="Proteomes" id="UP000012179">
    <property type="component" value="Chromosome"/>
</dbReference>
<dbReference type="Pfam" id="PF13440">
    <property type="entry name" value="Polysacc_synt_3"/>
    <property type="match status" value="1"/>
</dbReference>
<dbReference type="PANTHER" id="PTHR30250">
    <property type="entry name" value="PST FAMILY PREDICTED COLANIC ACID TRANSPORTER"/>
    <property type="match status" value="1"/>
</dbReference>
<comment type="subcellular location">
    <subcellularLocation>
        <location evidence="1">Cell membrane</location>
        <topology evidence="1">Multi-pass membrane protein</topology>
    </subcellularLocation>
</comment>
<evidence type="ECO:0000313" key="8">
    <source>
        <dbReference type="EMBL" id="ARO86517.1"/>
    </source>
</evidence>
<dbReference type="OrthoDB" id="8538786at2"/>
<protein>
    <submittedName>
        <fullName evidence="8">Lipopolysaccharide biosynthesis protein</fullName>
    </submittedName>
</protein>
<dbReference type="AlphaFoldDB" id="A0A1W6SL39"/>
<proteinExistence type="inferred from homology"/>
<feature type="transmembrane region" description="Helical" evidence="7">
    <location>
        <begin position="12"/>
        <end position="32"/>
    </location>
</feature>
<organism evidence="8 9">
    <name type="scientific">Nitrosospira lacus</name>
    <dbReference type="NCBI Taxonomy" id="1288494"/>
    <lineage>
        <taxon>Bacteria</taxon>
        <taxon>Pseudomonadati</taxon>
        <taxon>Pseudomonadota</taxon>
        <taxon>Betaproteobacteria</taxon>
        <taxon>Nitrosomonadales</taxon>
        <taxon>Nitrosomonadaceae</taxon>
        <taxon>Nitrosospira</taxon>
    </lineage>
</organism>
<name>A0A1W6SL39_9PROT</name>
<gene>
    <name evidence="8" type="ORF">EBAPG3_001245</name>
</gene>
<evidence type="ECO:0000256" key="2">
    <source>
        <dbReference type="ARBA" id="ARBA00007430"/>
    </source>
</evidence>
<keyword evidence="5 7" id="KW-1133">Transmembrane helix</keyword>
<dbReference type="InterPro" id="IPR050833">
    <property type="entry name" value="Poly_Biosynth_Transport"/>
</dbReference>
<evidence type="ECO:0000256" key="5">
    <source>
        <dbReference type="ARBA" id="ARBA00022989"/>
    </source>
</evidence>
<dbReference type="KEGG" id="nlc:EBAPG3_001245"/>
<feature type="transmembrane region" description="Helical" evidence="7">
    <location>
        <begin position="38"/>
        <end position="55"/>
    </location>
</feature>
<dbReference type="PANTHER" id="PTHR30250:SF10">
    <property type="entry name" value="LIPOPOLYSACCHARIDE BIOSYNTHESIS PROTEIN WZXC"/>
    <property type="match status" value="1"/>
</dbReference>
<evidence type="ECO:0000256" key="3">
    <source>
        <dbReference type="ARBA" id="ARBA00022475"/>
    </source>
</evidence>
<evidence type="ECO:0000313" key="9">
    <source>
        <dbReference type="Proteomes" id="UP000012179"/>
    </source>
</evidence>
<dbReference type="GO" id="GO:0005886">
    <property type="term" value="C:plasma membrane"/>
    <property type="evidence" value="ECO:0007669"/>
    <property type="project" value="UniProtKB-SubCell"/>
</dbReference>
<keyword evidence="9" id="KW-1185">Reference proteome</keyword>
<dbReference type="eggNOG" id="COG2244">
    <property type="taxonomic scope" value="Bacteria"/>
</dbReference>
<feature type="transmembrane region" description="Helical" evidence="7">
    <location>
        <begin position="111"/>
        <end position="132"/>
    </location>
</feature>
<evidence type="ECO:0000256" key="1">
    <source>
        <dbReference type="ARBA" id="ARBA00004651"/>
    </source>
</evidence>
<feature type="transmembrane region" description="Helical" evidence="7">
    <location>
        <begin position="440"/>
        <end position="461"/>
    </location>
</feature>
<feature type="transmembrane region" description="Helical" evidence="7">
    <location>
        <begin position="139"/>
        <end position="162"/>
    </location>
</feature>
<evidence type="ECO:0000256" key="7">
    <source>
        <dbReference type="SAM" id="Phobius"/>
    </source>
</evidence>
<sequence length="489" mass="53852">MSATRRSLIFSFAEKYTVLALGIVGTMIISRLLTPAEIGIFSVGAVLVGVAHIIRDFGVGQYVIQEKELTIQKINAAFTLTLLIAWFTAAILFLISDLAAQFYNEPDVKPVILALALNFLLIPFSSVTLPYLRRQMKFGAIYWINTASSLIHLLVSIILALLGFGFMSLAWATVAGTGTTLLVSLYFRPKELPWKPRFSGMNKVISFGSYATGSGIVDEIGVAAPDLIIGKMINMEGVGIFSKAQGVLGIFNRLITSAISPVVFPLYSARAREGHNLREAYLKTMSYITALSWPFHVFLALMAFPIVRILYGDQWDATVPLVRIMCLSAAAYSMFSLTKYLFVAMGHVKKQAHLDMMSVPVRILGLLLAAPFGLDAIAWAIVLTTFFRSFLTYRYLAALTGMRFLEFLGSVSKSFLLTSLTAVVPIIVMITIPIEPGHLLLPLAISTGGVFIVWILGIFFLDHEIKNEFEKLIWKIRNPKANSGAAKID</sequence>